<dbReference type="EMBL" id="KQ483428">
    <property type="protein sequence ID" value="KYP52080.1"/>
    <property type="molecule type" value="Genomic_DNA"/>
</dbReference>
<dbReference type="Gramene" id="C.cajan_24563.t">
    <property type="protein sequence ID" value="C.cajan_24563.t.cds1"/>
    <property type="gene ID" value="C.cajan_24563"/>
</dbReference>
<dbReference type="Proteomes" id="UP000075243">
    <property type="component" value="Unassembled WGS sequence"/>
</dbReference>
<name>A0A151SB79_CAJCA</name>
<dbReference type="PANTHER" id="PTHR37610:SF77">
    <property type="entry name" value="INTEGRASE CATALYTIC DOMAIN-CONTAINING PROTEIN"/>
    <property type="match status" value="1"/>
</dbReference>
<reference evidence="1" key="1">
    <citation type="journal article" date="2012" name="Nat. Biotechnol.">
        <title>Draft genome sequence of pigeonpea (Cajanus cajan), an orphan legume crop of resource-poor farmers.</title>
        <authorList>
            <person name="Varshney R.K."/>
            <person name="Chen W."/>
            <person name="Li Y."/>
            <person name="Bharti A.K."/>
            <person name="Saxena R.K."/>
            <person name="Schlueter J.A."/>
            <person name="Donoghue M.T."/>
            <person name="Azam S."/>
            <person name="Fan G."/>
            <person name="Whaley A.M."/>
            <person name="Farmer A.D."/>
            <person name="Sheridan J."/>
            <person name="Iwata A."/>
            <person name="Tuteja R."/>
            <person name="Penmetsa R.V."/>
            <person name="Wu W."/>
            <person name="Upadhyaya H.D."/>
            <person name="Yang S.P."/>
            <person name="Shah T."/>
            <person name="Saxena K.B."/>
            <person name="Michael T."/>
            <person name="McCombie W.R."/>
            <person name="Yang B."/>
            <person name="Zhang G."/>
            <person name="Yang H."/>
            <person name="Wang J."/>
            <person name="Spillane C."/>
            <person name="Cook D.R."/>
            <person name="May G.D."/>
            <person name="Xu X."/>
            <person name="Jackson S.A."/>
        </authorList>
    </citation>
    <scope>NUCLEOTIDE SEQUENCE [LARGE SCALE GENOMIC DNA]</scope>
</reference>
<proteinExistence type="predicted"/>
<evidence type="ECO:0000313" key="1">
    <source>
        <dbReference type="EMBL" id="KYP52080.1"/>
    </source>
</evidence>
<sequence length="111" mass="12839">MENLCIRFSGKNYAASEFHFKIFVKGKGMWGHINESSTAPTDNAALTAWETKDAQIISWILGSIEPQMVNNLYSFSTAKAMWDYLKQIYRQRPTFLTGSRSNWQTYSLRPF</sequence>
<accession>A0A151SB79</accession>
<gene>
    <name evidence="1" type="ORF">KK1_025990</name>
</gene>
<dbReference type="AlphaFoldDB" id="A0A151SB79"/>
<organism evidence="1 2">
    <name type="scientific">Cajanus cajan</name>
    <name type="common">Pigeon pea</name>
    <name type="synonym">Cajanus indicus</name>
    <dbReference type="NCBI Taxonomy" id="3821"/>
    <lineage>
        <taxon>Eukaryota</taxon>
        <taxon>Viridiplantae</taxon>
        <taxon>Streptophyta</taxon>
        <taxon>Embryophyta</taxon>
        <taxon>Tracheophyta</taxon>
        <taxon>Spermatophyta</taxon>
        <taxon>Magnoliopsida</taxon>
        <taxon>eudicotyledons</taxon>
        <taxon>Gunneridae</taxon>
        <taxon>Pentapetalae</taxon>
        <taxon>rosids</taxon>
        <taxon>fabids</taxon>
        <taxon>Fabales</taxon>
        <taxon>Fabaceae</taxon>
        <taxon>Papilionoideae</taxon>
        <taxon>50 kb inversion clade</taxon>
        <taxon>NPAAA clade</taxon>
        <taxon>indigoferoid/millettioid clade</taxon>
        <taxon>Phaseoleae</taxon>
        <taxon>Cajanus</taxon>
    </lineage>
</organism>
<protein>
    <recommendedName>
        <fullName evidence="3">Retrotransposon Copia-like N-terminal domain-containing protein</fullName>
    </recommendedName>
</protein>
<dbReference type="PANTHER" id="PTHR37610">
    <property type="entry name" value="CCHC-TYPE DOMAIN-CONTAINING PROTEIN"/>
    <property type="match status" value="1"/>
</dbReference>
<keyword evidence="2" id="KW-1185">Reference proteome</keyword>
<dbReference type="Pfam" id="PF14223">
    <property type="entry name" value="Retrotran_gag_2"/>
    <property type="match status" value="1"/>
</dbReference>
<evidence type="ECO:0000313" key="2">
    <source>
        <dbReference type="Proteomes" id="UP000075243"/>
    </source>
</evidence>
<evidence type="ECO:0008006" key="3">
    <source>
        <dbReference type="Google" id="ProtNLM"/>
    </source>
</evidence>